<comment type="caution">
    <text evidence="2">The sequence shown here is derived from an EMBL/GenBank/DDBJ whole genome shotgun (WGS) entry which is preliminary data.</text>
</comment>
<dbReference type="Gene3D" id="2.30.180.10">
    <property type="entry name" value="FAS1 domain"/>
    <property type="match status" value="2"/>
</dbReference>
<feature type="domain" description="FAS1" evidence="1">
    <location>
        <begin position="178"/>
        <end position="339"/>
    </location>
</feature>
<gene>
    <name evidence="2" type="ORF">VB264_21295</name>
</gene>
<evidence type="ECO:0000259" key="1">
    <source>
        <dbReference type="PROSITE" id="PS50213"/>
    </source>
</evidence>
<reference evidence="2 3" key="1">
    <citation type="submission" date="2023-12" db="EMBL/GenBank/DDBJ databases">
        <title>Novel species of the genus Arcicella isolated from rivers.</title>
        <authorList>
            <person name="Lu H."/>
        </authorList>
    </citation>
    <scope>NUCLEOTIDE SEQUENCE [LARGE SCALE GENOMIC DNA]</scope>
    <source>
        <strain evidence="2 3">LMG 21963</strain>
    </source>
</reference>
<protein>
    <submittedName>
        <fullName evidence="2">Fasciclin domain-containing protein</fullName>
    </submittedName>
</protein>
<proteinExistence type="predicted"/>
<feature type="domain" description="FAS1" evidence="1">
    <location>
        <begin position="37"/>
        <end position="174"/>
    </location>
</feature>
<dbReference type="PANTHER" id="PTHR10900">
    <property type="entry name" value="PERIOSTIN-RELATED"/>
    <property type="match status" value="1"/>
</dbReference>
<dbReference type="Proteomes" id="UP001304671">
    <property type="component" value="Unassembled WGS sequence"/>
</dbReference>
<dbReference type="SMART" id="SM00554">
    <property type="entry name" value="FAS1"/>
    <property type="match status" value="1"/>
</dbReference>
<dbReference type="PROSITE" id="PS50213">
    <property type="entry name" value="FAS1"/>
    <property type="match status" value="2"/>
</dbReference>
<keyword evidence="3" id="KW-1185">Reference proteome</keyword>
<dbReference type="InterPro" id="IPR000782">
    <property type="entry name" value="FAS1_domain"/>
</dbReference>
<dbReference type="PANTHER" id="PTHR10900:SF77">
    <property type="entry name" value="FI19380P1"/>
    <property type="match status" value="1"/>
</dbReference>
<dbReference type="Pfam" id="PF02469">
    <property type="entry name" value="Fasciclin"/>
    <property type="match status" value="1"/>
</dbReference>
<organism evidence="2 3">
    <name type="scientific">Arcicella aquatica</name>
    <dbReference type="NCBI Taxonomy" id="217141"/>
    <lineage>
        <taxon>Bacteria</taxon>
        <taxon>Pseudomonadati</taxon>
        <taxon>Bacteroidota</taxon>
        <taxon>Cytophagia</taxon>
        <taxon>Cytophagales</taxon>
        <taxon>Flectobacillaceae</taxon>
        <taxon>Arcicella</taxon>
    </lineage>
</organism>
<sequence length="553" mass="61332">MKKLIQSLTLPLLSLLIGLGIMSCTDVKIVETTTGDANLYSYLLKYPEKYSDFAKVIDKSGYNGFLDAYGAYTMFAPTNTAVKTYLTQIGKTTDQLTKEEAQAIVKIHVIRDTLTTNSFKDGKLPLVTMYGQYLLSGVTNGTEGSSYTLNRQANITESNIKTGNGMLHILDAVLKPATKTIAQFVGDNPDYSIFTQALKETGYYDSLNVINENIDKRFMTLVAESNTVLAKAGFTDYTKLKARYSKTGNPKLKTDSLNIYVAYHILDGAKYLGDIITATSHLTKVSTEPTVVSSKLEGQTVLLNDDIFNGIREVGVELSRTLSDNTATNGVVHSSLSDYNVKLRLPIRIDWDVCDFPEIKKLSAFYGKKTYAFPVGTVLKDITWANASFPPTYVYAGSENAAKRDYLQVPMGVPSRNLWLEMKTPIIPKGKYKVWMCYRRQRTSNSFTITCTGAIDGETLTRPFLFIDQVPSLSAGELESLGWKIFMSPGTDINAAARLLGTIDIKTTDRHTFRLQAINGTHSPNNIDMIQFIPINQNQISPRHLPDGTLINE</sequence>
<dbReference type="RefSeq" id="WP_323252788.1">
    <property type="nucleotide sequence ID" value="NZ_JAYFUL010000052.1"/>
</dbReference>
<dbReference type="SUPFAM" id="SSF82153">
    <property type="entry name" value="FAS1 domain"/>
    <property type="match status" value="2"/>
</dbReference>
<evidence type="ECO:0000313" key="3">
    <source>
        <dbReference type="Proteomes" id="UP001304671"/>
    </source>
</evidence>
<dbReference type="EMBL" id="JAYFUL010000052">
    <property type="protein sequence ID" value="MEA5260349.1"/>
    <property type="molecule type" value="Genomic_DNA"/>
</dbReference>
<accession>A0ABU5QUF0</accession>
<evidence type="ECO:0000313" key="2">
    <source>
        <dbReference type="EMBL" id="MEA5260349.1"/>
    </source>
</evidence>
<dbReference type="InterPro" id="IPR036378">
    <property type="entry name" value="FAS1_dom_sf"/>
</dbReference>
<dbReference type="PROSITE" id="PS51257">
    <property type="entry name" value="PROKAR_LIPOPROTEIN"/>
    <property type="match status" value="1"/>
</dbReference>
<dbReference type="InterPro" id="IPR050904">
    <property type="entry name" value="Adhesion/Biosynth-related"/>
</dbReference>
<name>A0ABU5QUF0_9BACT</name>